<evidence type="ECO:0008006" key="3">
    <source>
        <dbReference type="Google" id="ProtNLM"/>
    </source>
</evidence>
<proteinExistence type="predicted"/>
<evidence type="ECO:0000313" key="2">
    <source>
        <dbReference type="Proteomes" id="UP000239469"/>
    </source>
</evidence>
<dbReference type="InterPro" id="IPR009553">
    <property type="entry name" value="DUF1173"/>
</dbReference>
<sequence>MATYRIEGEDWPSDHPQLQDVLRKAYERKLRPACLCLPPFPAMYLVQYQGRILAKRMPNTGGHHASACESYEPPAELSGLGQVLGSAIQENVDDGQVLLKFDFSLKKLGAKTAPEPSGVVADSVKTESSKLTLLATLHYLWDQAGFTRWSPAMENKRHWGVVRKYLLEAAADKATKSEPLSDLLFIPESFQAERKEAIAQARRVFMSRFAAQNKSARKLMLMIGEIKDMGAARYGYKITLKHLPDCALFLDEKSFNRFTKRYALELGLWTAVENSHLMAIATVSVDAAGVCHLEEIALMPVTERWIPFENADERALLDKLSTSGRRFTKGLRYNLGTHKPLAVAVLQDTTPKPTALYISHGVADYQAELQELIRDSELASWIWDPNTQALDALPA</sequence>
<gene>
    <name evidence="1" type="ORF">BUE93_20470</name>
</gene>
<dbReference type="Pfam" id="PF06666">
    <property type="entry name" value="DUF1173"/>
    <property type="match status" value="1"/>
</dbReference>
<evidence type="ECO:0000313" key="1">
    <source>
        <dbReference type="EMBL" id="PRP68824.1"/>
    </source>
</evidence>
<dbReference type="EMBL" id="MTBD01000037">
    <property type="protein sequence ID" value="PRP68824.1"/>
    <property type="molecule type" value="Genomic_DNA"/>
</dbReference>
<protein>
    <recommendedName>
        <fullName evidence="3">DUF1173 domain-containing protein</fullName>
    </recommendedName>
</protein>
<dbReference type="Proteomes" id="UP000239469">
    <property type="component" value="Unassembled WGS sequence"/>
</dbReference>
<comment type="caution">
    <text evidence="1">The sequence shown here is derived from an EMBL/GenBank/DDBJ whole genome shotgun (WGS) entry which is preliminary data.</text>
</comment>
<dbReference type="OrthoDB" id="5572968at2"/>
<dbReference type="AlphaFoldDB" id="A0A2S9WZD3"/>
<dbReference type="RefSeq" id="WP_106078066.1">
    <property type="nucleotide sequence ID" value="NZ_MTBD01000037.1"/>
</dbReference>
<organism evidence="1 2">
    <name type="scientific">Chromobacterium amazonense</name>
    <dbReference type="NCBI Taxonomy" id="1382803"/>
    <lineage>
        <taxon>Bacteria</taxon>
        <taxon>Pseudomonadati</taxon>
        <taxon>Pseudomonadota</taxon>
        <taxon>Betaproteobacteria</taxon>
        <taxon>Neisseriales</taxon>
        <taxon>Chromobacteriaceae</taxon>
        <taxon>Chromobacterium</taxon>
    </lineage>
</organism>
<accession>A0A2S9WZD3</accession>
<name>A0A2S9WZD3_9NEIS</name>
<reference evidence="1 2" key="1">
    <citation type="submission" date="2017-01" db="EMBL/GenBank/DDBJ databases">
        <title>New insights into the genetic diversity of Chromobacterium isolated from tropical freshwater lake.</title>
        <authorList>
            <person name="Santos A.B."/>
            <person name="Nascimento A.M."/>
            <person name="Da Silva P.C."/>
        </authorList>
    </citation>
    <scope>NUCLEOTIDE SEQUENCE [LARGE SCALE GENOMIC DNA]</scope>
    <source>
        <strain evidence="1 2">56AF</strain>
    </source>
</reference>